<protein>
    <recommendedName>
        <fullName evidence="1">Hydantoinase A/oxoprolinase domain-containing protein</fullName>
    </recommendedName>
</protein>
<dbReference type="Pfam" id="PF01968">
    <property type="entry name" value="Hydantoinase_A"/>
    <property type="match status" value="1"/>
</dbReference>
<dbReference type="EMBL" id="DTAI01000202">
    <property type="protein sequence ID" value="HGN37236.1"/>
    <property type="molecule type" value="Genomic_DNA"/>
</dbReference>
<evidence type="ECO:0000313" key="3">
    <source>
        <dbReference type="EMBL" id="HGQ17438.1"/>
    </source>
</evidence>
<dbReference type="EMBL" id="DTBZ01000013">
    <property type="protein sequence ID" value="HGQ17438.1"/>
    <property type="molecule type" value="Genomic_DNA"/>
</dbReference>
<evidence type="ECO:0000259" key="1">
    <source>
        <dbReference type="Pfam" id="PF01968"/>
    </source>
</evidence>
<organism evidence="2">
    <name type="scientific">Ignisphaera aggregans</name>
    <dbReference type="NCBI Taxonomy" id="334771"/>
    <lineage>
        <taxon>Archaea</taxon>
        <taxon>Thermoproteota</taxon>
        <taxon>Thermoprotei</taxon>
        <taxon>Desulfurococcales</taxon>
        <taxon>Desulfurococcaceae</taxon>
        <taxon>Ignisphaera</taxon>
    </lineage>
</organism>
<dbReference type="Gene3D" id="3.30.420.190">
    <property type="entry name" value="conserved archaeal protein q6m145"/>
    <property type="match status" value="1"/>
</dbReference>
<dbReference type="InterPro" id="IPR002821">
    <property type="entry name" value="Hydantoinase_A"/>
</dbReference>
<dbReference type="GO" id="GO:0016787">
    <property type="term" value="F:hydrolase activity"/>
    <property type="evidence" value="ECO:0007669"/>
    <property type="project" value="InterPro"/>
</dbReference>
<reference evidence="2" key="1">
    <citation type="journal article" date="2020" name="mSystems">
        <title>Genome- and Community-Level Interaction Insights into Carbon Utilization and Element Cycling Functions of Hydrothermarchaeota in Hydrothermal Sediment.</title>
        <authorList>
            <person name="Zhou Z."/>
            <person name="Liu Y."/>
            <person name="Xu W."/>
            <person name="Pan J."/>
            <person name="Luo Z.H."/>
            <person name="Li M."/>
        </authorList>
    </citation>
    <scope>NUCLEOTIDE SEQUENCE [LARGE SCALE GENOMIC DNA]</scope>
    <source>
        <strain evidence="2">SpSt-618</strain>
        <strain evidence="3">SpSt-657</strain>
    </source>
</reference>
<feature type="domain" description="Hydantoinase A/oxoprolinase" evidence="1">
    <location>
        <begin position="80"/>
        <end position="361"/>
    </location>
</feature>
<dbReference type="SUPFAM" id="SSF53067">
    <property type="entry name" value="Actin-like ATPase domain"/>
    <property type="match status" value="1"/>
</dbReference>
<sequence length="371" mass="41687">MYSVVHLISRRCCTLIIVGLDIGGANIKAVKIDAYDNEVKVLSVLREYFPIWIRGRKGLEEKLREIRRSIIMDSEQYYIAICMTAELSDVYRVKREGVEHIVRSSMDAFSDAIDIKFVSSDMKLVSSDEAIENYLKVAGANWAASAWFLERYSYRWGIENSIFVDIGSTTTTLIPIISGKACVRGFTDTEKLIVGELVYTGILRSNVVGIVDRVPIKGLYARICNERFALVGDVHLILRNISSSEYTTETADGRGTSLEEAMERLARVVCGDMMILNEFEIREMARYIYEMQIHMVSGALMQIRSYIASLNIDPSIFKVVVAGVGKFLASEAAKRAGFKVIVDIDNLIEPQISAVFPAYAATMMMRQRVSK</sequence>
<evidence type="ECO:0000313" key="2">
    <source>
        <dbReference type="EMBL" id="HGN37236.1"/>
    </source>
</evidence>
<accession>A0A7J3I8Z3</accession>
<gene>
    <name evidence="2" type="ORF">ENT87_06785</name>
    <name evidence="3" type="ORF">ENU30_00445</name>
</gene>
<proteinExistence type="predicted"/>
<comment type="caution">
    <text evidence="2">The sequence shown here is derived from an EMBL/GenBank/DDBJ whole genome shotgun (WGS) entry which is preliminary data.</text>
</comment>
<dbReference type="AlphaFoldDB" id="A0A7J3I8Z3"/>
<dbReference type="InterPro" id="IPR043129">
    <property type="entry name" value="ATPase_NBD"/>
</dbReference>
<dbReference type="NCBIfam" id="TIGR03123">
    <property type="entry name" value="one_C_unchar_1"/>
    <property type="match status" value="1"/>
</dbReference>
<name>A0A7J3I8Z3_9CREN</name>
<dbReference type="Gene3D" id="3.30.420.40">
    <property type="match status" value="1"/>
</dbReference>
<dbReference type="InterPro" id="IPR002756">
    <property type="entry name" value="MfnF"/>
</dbReference>